<dbReference type="Gene3D" id="1.10.260.40">
    <property type="entry name" value="lambda repressor-like DNA-binding domains"/>
    <property type="match status" value="1"/>
</dbReference>
<dbReference type="STRING" id="1176587.A8C56_14145"/>
<protein>
    <recommendedName>
        <fullName evidence="1">HTH cro/C1-type domain-containing protein</fullName>
    </recommendedName>
</protein>
<dbReference type="OrthoDB" id="881869at2"/>
<dbReference type="InterPro" id="IPR001387">
    <property type="entry name" value="Cro/C1-type_HTH"/>
</dbReference>
<dbReference type="PROSITE" id="PS50943">
    <property type="entry name" value="HTH_CROC1"/>
    <property type="match status" value="1"/>
</dbReference>
<evidence type="ECO:0000313" key="3">
    <source>
        <dbReference type="Proteomes" id="UP000077667"/>
    </source>
</evidence>
<dbReference type="AlphaFoldDB" id="A0A1A9I2W4"/>
<dbReference type="Proteomes" id="UP000077667">
    <property type="component" value="Chromosome"/>
</dbReference>
<dbReference type="GO" id="GO:0003677">
    <property type="term" value="F:DNA binding"/>
    <property type="evidence" value="ECO:0007669"/>
    <property type="project" value="InterPro"/>
</dbReference>
<proteinExistence type="predicted"/>
<name>A0A1A9I2W4_9BACT</name>
<gene>
    <name evidence="2" type="ORF">A8C56_14145</name>
</gene>
<dbReference type="SUPFAM" id="SSF47413">
    <property type="entry name" value="lambda repressor-like DNA-binding domains"/>
    <property type="match status" value="1"/>
</dbReference>
<dbReference type="CDD" id="cd00093">
    <property type="entry name" value="HTH_XRE"/>
    <property type="match status" value="1"/>
</dbReference>
<feature type="domain" description="HTH cro/C1-type" evidence="1">
    <location>
        <begin position="11"/>
        <end position="36"/>
    </location>
</feature>
<sequence length="85" mass="9624">MPYLVIGSKNERNEVKPSVEVAVKIADVLEVSLDFLVGKTNVEIDSKALKRLQDIQKLNDTDKATVFEIVDAFLRDRKTKKAYTN</sequence>
<reference evidence="2 3" key="1">
    <citation type="submission" date="2016-05" db="EMBL/GenBank/DDBJ databases">
        <title>Niabella ginsenosidivorans BS26 whole genome sequencing.</title>
        <authorList>
            <person name="Im W.T."/>
            <person name="Siddiqi M.Z."/>
        </authorList>
    </citation>
    <scope>NUCLEOTIDE SEQUENCE [LARGE SCALE GENOMIC DNA]</scope>
    <source>
        <strain evidence="2 3">BS26</strain>
    </source>
</reference>
<dbReference type="InterPro" id="IPR010982">
    <property type="entry name" value="Lambda_DNA-bd_dom_sf"/>
</dbReference>
<dbReference type="KEGG" id="nia:A8C56_14145"/>
<organism evidence="2 3">
    <name type="scientific">Niabella ginsenosidivorans</name>
    <dbReference type="NCBI Taxonomy" id="1176587"/>
    <lineage>
        <taxon>Bacteria</taxon>
        <taxon>Pseudomonadati</taxon>
        <taxon>Bacteroidota</taxon>
        <taxon>Chitinophagia</taxon>
        <taxon>Chitinophagales</taxon>
        <taxon>Chitinophagaceae</taxon>
        <taxon>Niabella</taxon>
    </lineage>
</organism>
<accession>A0A1A9I2W4</accession>
<evidence type="ECO:0000313" key="2">
    <source>
        <dbReference type="EMBL" id="ANH81956.1"/>
    </source>
</evidence>
<dbReference type="EMBL" id="CP015772">
    <property type="protein sequence ID" value="ANH81956.1"/>
    <property type="molecule type" value="Genomic_DNA"/>
</dbReference>
<keyword evidence="3" id="KW-1185">Reference proteome</keyword>
<evidence type="ECO:0000259" key="1">
    <source>
        <dbReference type="PROSITE" id="PS50943"/>
    </source>
</evidence>